<accession>A0ABV5SU20</accession>
<organism evidence="4 5">
    <name type="scientific">Agromyces lapidis</name>
    <dbReference type="NCBI Taxonomy" id="279574"/>
    <lineage>
        <taxon>Bacteria</taxon>
        <taxon>Bacillati</taxon>
        <taxon>Actinomycetota</taxon>
        <taxon>Actinomycetes</taxon>
        <taxon>Micrococcales</taxon>
        <taxon>Microbacteriaceae</taxon>
        <taxon>Agromyces</taxon>
    </lineage>
</organism>
<dbReference type="PANTHER" id="PTHR36834">
    <property type="entry name" value="MEMBRANE PROTEIN-RELATED"/>
    <property type="match status" value="1"/>
</dbReference>
<keyword evidence="2" id="KW-0472">Membrane</keyword>
<feature type="transmembrane region" description="Helical" evidence="2">
    <location>
        <begin position="77"/>
        <end position="96"/>
    </location>
</feature>
<keyword evidence="2" id="KW-0812">Transmembrane</keyword>
<name>A0ABV5SU20_9MICO</name>
<dbReference type="Proteomes" id="UP001589667">
    <property type="component" value="Unassembled WGS sequence"/>
</dbReference>
<sequence>MTTTTTRPAAPAAEASRLRMPARALVIVLFATYLALLVWIVLWKGGTPWIGEAQDRVIKLVPFADTSEFGASAPREVLANIAFFVPFGVYLGLLAPGWRWWRVTAISAALSLALEALQYVLAIGSTDSTDVIANAAGGLAGLGLLALARGRFGARASAVVVRLCALGTAIALIACLMIIASRRDGGPPGDRPGGGPAPTQATSQARLVPNASPSR</sequence>
<feature type="compositionally biased region" description="Polar residues" evidence="1">
    <location>
        <begin position="199"/>
        <end position="215"/>
    </location>
</feature>
<dbReference type="Pfam" id="PF04892">
    <property type="entry name" value="VanZ"/>
    <property type="match status" value="1"/>
</dbReference>
<dbReference type="PANTHER" id="PTHR36834:SF2">
    <property type="entry name" value="MEMBRANE PROTEIN"/>
    <property type="match status" value="1"/>
</dbReference>
<comment type="caution">
    <text evidence="4">The sequence shown here is derived from an EMBL/GenBank/DDBJ whole genome shotgun (WGS) entry which is preliminary data.</text>
</comment>
<dbReference type="EMBL" id="JBHMBL010000004">
    <property type="protein sequence ID" value="MFB9643843.1"/>
    <property type="molecule type" value="Genomic_DNA"/>
</dbReference>
<keyword evidence="5" id="KW-1185">Reference proteome</keyword>
<evidence type="ECO:0000259" key="3">
    <source>
        <dbReference type="Pfam" id="PF04892"/>
    </source>
</evidence>
<keyword evidence="2" id="KW-1133">Transmembrane helix</keyword>
<feature type="compositionally biased region" description="Gly residues" evidence="1">
    <location>
        <begin position="186"/>
        <end position="196"/>
    </location>
</feature>
<feature type="transmembrane region" description="Helical" evidence="2">
    <location>
        <begin position="131"/>
        <end position="148"/>
    </location>
</feature>
<feature type="region of interest" description="Disordered" evidence="1">
    <location>
        <begin position="186"/>
        <end position="215"/>
    </location>
</feature>
<evidence type="ECO:0000313" key="5">
    <source>
        <dbReference type="Proteomes" id="UP001589667"/>
    </source>
</evidence>
<evidence type="ECO:0000256" key="2">
    <source>
        <dbReference type="SAM" id="Phobius"/>
    </source>
</evidence>
<feature type="transmembrane region" description="Helical" evidence="2">
    <location>
        <begin position="160"/>
        <end position="180"/>
    </location>
</feature>
<dbReference type="InterPro" id="IPR053150">
    <property type="entry name" value="Teicoplanin_resist-assoc"/>
</dbReference>
<evidence type="ECO:0000313" key="4">
    <source>
        <dbReference type="EMBL" id="MFB9643843.1"/>
    </source>
</evidence>
<proteinExistence type="predicted"/>
<reference evidence="4 5" key="1">
    <citation type="submission" date="2024-09" db="EMBL/GenBank/DDBJ databases">
        <authorList>
            <person name="Sun Q."/>
            <person name="Mori K."/>
        </authorList>
    </citation>
    <scope>NUCLEOTIDE SEQUENCE [LARGE SCALE GENOMIC DNA]</scope>
    <source>
        <strain evidence="4 5">JCM 14321</strain>
    </source>
</reference>
<dbReference type="InterPro" id="IPR006976">
    <property type="entry name" value="VanZ-like"/>
</dbReference>
<evidence type="ECO:0000256" key="1">
    <source>
        <dbReference type="SAM" id="MobiDB-lite"/>
    </source>
</evidence>
<feature type="domain" description="VanZ-like" evidence="3">
    <location>
        <begin position="30"/>
        <end position="148"/>
    </location>
</feature>
<protein>
    <submittedName>
        <fullName evidence="4">VanZ family protein</fullName>
    </submittedName>
</protein>
<feature type="transmembrane region" description="Helical" evidence="2">
    <location>
        <begin position="24"/>
        <end position="42"/>
    </location>
</feature>
<feature type="transmembrane region" description="Helical" evidence="2">
    <location>
        <begin position="103"/>
        <end position="125"/>
    </location>
</feature>
<gene>
    <name evidence="4" type="ORF">ACFFQV_16230</name>
</gene>
<dbReference type="RefSeq" id="WP_157424539.1">
    <property type="nucleotide sequence ID" value="NZ_BAAANI010000005.1"/>
</dbReference>